<dbReference type="Proteomes" id="UP000011529">
    <property type="component" value="Unassembled WGS sequence"/>
</dbReference>
<dbReference type="EMBL" id="ANMO01000162">
    <property type="protein sequence ID" value="EMB15733.1"/>
    <property type="molecule type" value="Genomic_DNA"/>
</dbReference>
<keyword evidence="3" id="KW-1185">Reference proteome</keyword>
<feature type="transmembrane region" description="Helical" evidence="1">
    <location>
        <begin position="18"/>
        <end position="40"/>
    </location>
</feature>
<dbReference type="PATRIC" id="fig|1263867.3.peg.3784"/>
<protein>
    <submittedName>
        <fullName evidence="2">Uncharacterized protein</fullName>
    </submittedName>
</protein>
<evidence type="ECO:0000313" key="3">
    <source>
        <dbReference type="Proteomes" id="UP000011529"/>
    </source>
</evidence>
<organism evidence="2 3">
    <name type="scientific">Rhodopirellula europaea 6C</name>
    <dbReference type="NCBI Taxonomy" id="1263867"/>
    <lineage>
        <taxon>Bacteria</taxon>
        <taxon>Pseudomonadati</taxon>
        <taxon>Planctomycetota</taxon>
        <taxon>Planctomycetia</taxon>
        <taxon>Pirellulales</taxon>
        <taxon>Pirellulaceae</taxon>
        <taxon>Rhodopirellula</taxon>
    </lineage>
</organism>
<comment type="caution">
    <text evidence="2">The sequence shown here is derived from an EMBL/GenBank/DDBJ whole genome shotgun (WGS) entry which is preliminary data.</text>
</comment>
<reference evidence="2" key="2">
    <citation type="journal article" date="2013" name="Mar. Genomics">
        <title>Expression of sulfatases in Rhodopirellula baltica and the diversity of sulfatases in the genus Rhodopirellula.</title>
        <authorList>
            <person name="Wegner C.E."/>
            <person name="Richter-Heitmann T."/>
            <person name="Klindworth A."/>
            <person name="Klockow C."/>
            <person name="Richter M."/>
            <person name="Achstetter T."/>
            <person name="Glockner F.O."/>
            <person name="Harder J."/>
        </authorList>
    </citation>
    <scope>NUCLEOTIDE SEQUENCE [LARGE SCALE GENOMIC DNA]</scope>
    <source>
        <strain evidence="2">6C</strain>
    </source>
</reference>
<evidence type="ECO:0000313" key="2">
    <source>
        <dbReference type="EMBL" id="EMB15733.1"/>
    </source>
</evidence>
<name>M2B1S8_9BACT</name>
<reference evidence="2" key="1">
    <citation type="submission" date="2012-11" db="EMBL/GenBank/DDBJ databases">
        <title>Permanent draft genomes of Rhodopirellula europaea strain SH398 and 6C.</title>
        <authorList>
            <person name="Richter M."/>
            <person name="Richter-Heitmann T."/>
            <person name="Frank C."/>
            <person name="Harder J."/>
            <person name="Glockner F.O."/>
        </authorList>
    </citation>
    <scope>NUCLEOTIDE SEQUENCE</scope>
    <source>
        <strain evidence="2">6C</strain>
    </source>
</reference>
<dbReference type="AlphaFoldDB" id="M2B1S8"/>
<keyword evidence="1" id="KW-1133">Transmembrane helix</keyword>
<keyword evidence="1" id="KW-0812">Transmembrane</keyword>
<gene>
    <name evidence="2" type="ORF">RE6C_03535</name>
</gene>
<sequence>MDVGQSQQPKRGTRLKSYAIGCVSVAFGLSLVGLGTIWYLTRPDYDLALRPVGTAFTSTQFEFRFGVATRTVDDQWNRLRYVYGELPDSISVENGRRTIVYDSPKCIIKSTADSIDVQDDTVHHKGYMGIWSDDLHFTVASDGMVHLAAQDVEP</sequence>
<keyword evidence="1" id="KW-0472">Membrane</keyword>
<evidence type="ECO:0000256" key="1">
    <source>
        <dbReference type="SAM" id="Phobius"/>
    </source>
</evidence>
<accession>M2B1S8</accession>
<proteinExistence type="predicted"/>